<dbReference type="GO" id="GO:0006355">
    <property type="term" value="P:regulation of DNA-templated transcription"/>
    <property type="evidence" value="ECO:0007669"/>
    <property type="project" value="InterPro"/>
</dbReference>
<keyword evidence="3" id="KW-1185">Reference proteome</keyword>
<dbReference type="PANTHER" id="PTHR13464:SF0">
    <property type="entry name" value="SAP30-BINDING PROTEIN"/>
    <property type="match status" value="1"/>
</dbReference>
<dbReference type="STRING" id="6412.T1EI45"/>
<sequence>IELPPEPPGNCSKQLQNKILDLYTKLQNGKTNLNTNIQRQKCFRNPSIYEKLVEFCGIDEKGTNYLPELYNPSVWGPESFYKELANTQEKEIIKQEEKKKLMKKEQII</sequence>
<evidence type="ECO:0000313" key="3">
    <source>
        <dbReference type="Proteomes" id="UP000015101"/>
    </source>
</evidence>
<dbReference type="PANTHER" id="PTHR13464">
    <property type="entry name" value="TRANSCRIPTIONAL REGULATOR PROTEIN HCNGP"/>
    <property type="match status" value="1"/>
</dbReference>
<reference evidence="2" key="3">
    <citation type="submission" date="2015-06" db="UniProtKB">
        <authorList>
            <consortium name="EnsemblMetazoa"/>
        </authorList>
    </citation>
    <scope>IDENTIFICATION</scope>
</reference>
<reference evidence="3" key="1">
    <citation type="submission" date="2012-12" db="EMBL/GenBank/DDBJ databases">
        <authorList>
            <person name="Hellsten U."/>
            <person name="Grimwood J."/>
            <person name="Chapman J.A."/>
            <person name="Shapiro H."/>
            <person name="Aerts A."/>
            <person name="Otillar R.P."/>
            <person name="Terry A.Y."/>
            <person name="Boore J.L."/>
            <person name="Simakov O."/>
            <person name="Marletaz F."/>
            <person name="Cho S.-J."/>
            <person name="Edsinger-Gonzales E."/>
            <person name="Havlak P."/>
            <person name="Kuo D.-H."/>
            <person name="Larsson T."/>
            <person name="Lv J."/>
            <person name="Arendt D."/>
            <person name="Savage R."/>
            <person name="Osoegawa K."/>
            <person name="de Jong P."/>
            <person name="Lindberg D.R."/>
            <person name="Seaver E.C."/>
            <person name="Weisblat D.A."/>
            <person name="Putnam N.H."/>
            <person name="Grigoriev I.V."/>
            <person name="Rokhsar D.S."/>
        </authorList>
    </citation>
    <scope>NUCLEOTIDE SEQUENCE</scope>
</reference>
<gene>
    <name evidence="2" type="primary">20196245</name>
    <name evidence="1" type="ORF">HELRODRAFT_134347</name>
</gene>
<dbReference type="EMBL" id="AMQM01002088">
    <property type="status" value="NOT_ANNOTATED_CDS"/>
    <property type="molecule type" value="Genomic_DNA"/>
</dbReference>
<dbReference type="eggNOG" id="KOG2959">
    <property type="taxonomic scope" value="Eukaryota"/>
</dbReference>
<dbReference type="Proteomes" id="UP000015101">
    <property type="component" value="Unassembled WGS sequence"/>
</dbReference>
<dbReference type="InParanoid" id="T1EI45"/>
<accession>T1EI45</accession>
<name>T1EI45_HELRO</name>
<protein>
    <recommendedName>
        <fullName evidence="4">SAP30-binding protein</fullName>
    </recommendedName>
</protein>
<reference evidence="1 3" key="2">
    <citation type="journal article" date="2013" name="Nature">
        <title>Insights into bilaterian evolution from three spiralian genomes.</title>
        <authorList>
            <person name="Simakov O."/>
            <person name="Marletaz F."/>
            <person name="Cho S.J."/>
            <person name="Edsinger-Gonzales E."/>
            <person name="Havlak P."/>
            <person name="Hellsten U."/>
            <person name="Kuo D.H."/>
            <person name="Larsson T."/>
            <person name="Lv J."/>
            <person name="Arendt D."/>
            <person name="Savage R."/>
            <person name="Osoegawa K."/>
            <person name="de Jong P."/>
            <person name="Grimwood J."/>
            <person name="Chapman J.A."/>
            <person name="Shapiro H."/>
            <person name="Aerts A."/>
            <person name="Otillar R.P."/>
            <person name="Terry A.Y."/>
            <person name="Boore J.L."/>
            <person name="Grigoriev I.V."/>
            <person name="Lindberg D.R."/>
            <person name="Seaver E.C."/>
            <person name="Weisblat D.A."/>
            <person name="Putnam N.H."/>
            <person name="Rokhsar D.S."/>
        </authorList>
    </citation>
    <scope>NUCLEOTIDE SEQUENCE</scope>
</reference>
<dbReference type="EnsemblMetazoa" id="HelroT134347">
    <property type="protein sequence ID" value="HelroP134347"/>
    <property type="gene ID" value="HelroG134347"/>
</dbReference>
<dbReference type="AlphaFoldDB" id="T1EI45"/>
<dbReference type="RefSeq" id="XP_009030334.1">
    <property type="nucleotide sequence ID" value="XM_009032086.1"/>
</dbReference>
<dbReference type="CTD" id="20196245"/>
<dbReference type="EMBL" id="KB097700">
    <property type="protein sequence ID" value="ESN91483.1"/>
    <property type="molecule type" value="Genomic_DNA"/>
</dbReference>
<evidence type="ECO:0000313" key="2">
    <source>
        <dbReference type="EnsemblMetazoa" id="HelroP134347"/>
    </source>
</evidence>
<dbReference type="GeneID" id="20196245"/>
<dbReference type="InterPro" id="IPR012479">
    <property type="entry name" value="SAP30BP"/>
</dbReference>
<evidence type="ECO:0000313" key="1">
    <source>
        <dbReference type="EMBL" id="ESN91483.1"/>
    </source>
</evidence>
<evidence type="ECO:0008006" key="4">
    <source>
        <dbReference type="Google" id="ProtNLM"/>
    </source>
</evidence>
<dbReference type="GO" id="GO:0005634">
    <property type="term" value="C:nucleus"/>
    <property type="evidence" value="ECO:0000318"/>
    <property type="project" value="GO_Central"/>
</dbReference>
<dbReference type="KEGG" id="hro:HELRODRAFT_134347"/>
<dbReference type="OrthoDB" id="1714508at2759"/>
<organism evidence="2 3">
    <name type="scientific">Helobdella robusta</name>
    <name type="common">Californian leech</name>
    <dbReference type="NCBI Taxonomy" id="6412"/>
    <lineage>
        <taxon>Eukaryota</taxon>
        <taxon>Metazoa</taxon>
        <taxon>Spiralia</taxon>
        <taxon>Lophotrochozoa</taxon>
        <taxon>Annelida</taxon>
        <taxon>Clitellata</taxon>
        <taxon>Hirudinea</taxon>
        <taxon>Rhynchobdellida</taxon>
        <taxon>Glossiphoniidae</taxon>
        <taxon>Helobdella</taxon>
    </lineage>
</organism>
<dbReference type="Pfam" id="PF07818">
    <property type="entry name" value="HCNGP"/>
    <property type="match status" value="1"/>
</dbReference>
<proteinExistence type="predicted"/>
<dbReference type="HOGENOM" id="CLU_145648_0_0_1"/>